<gene>
    <name evidence="1" type="ordered locus">AALP_Aa4g202500</name>
</gene>
<sequence>MPPVEAPFLCLWLLRSWFGVWLVAVDFVLEEQATLLLMDSFSLSLSHDAQGVCDRGLLGFIR</sequence>
<proteinExistence type="predicted"/>
<evidence type="ECO:0000313" key="2">
    <source>
        <dbReference type="Proteomes" id="UP000029120"/>
    </source>
</evidence>
<dbReference type="AlphaFoldDB" id="A0A087H4H3"/>
<evidence type="ECO:0000313" key="1">
    <source>
        <dbReference type="EMBL" id="KFK37025.1"/>
    </source>
</evidence>
<dbReference type="EMBL" id="CM002872">
    <property type="protein sequence ID" value="KFK37025.1"/>
    <property type="molecule type" value="Genomic_DNA"/>
</dbReference>
<keyword evidence="2" id="KW-1185">Reference proteome</keyword>
<organism evidence="1 2">
    <name type="scientific">Arabis alpina</name>
    <name type="common">Alpine rock-cress</name>
    <dbReference type="NCBI Taxonomy" id="50452"/>
    <lineage>
        <taxon>Eukaryota</taxon>
        <taxon>Viridiplantae</taxon>
        <taxon>Streptophyta</taxon>
        <taxon>Embryophyta</taxon>
        <taxon>Tracheophyta</taxon>
        <taxon>Spermatophyta</taxon>
        <taxon>Magnoliopsida</taxon>
        <taxon>eudicotyledons</taxon>
        <taxon>Gunneridae</taxon>
        <taxon>Pentapetalae</taxon>
        <taxon>rosids</taxon>
        <taxon>malvids</taxon>
        <taxon>Brassicales</taxon>
        <taxon>Brassicaceae</taxon>
        <taxon>Arabideae</taxon>
        <taxon>Arabis</taxon>
    </lineage>
</organism>
<accession>A0A087H4H3</accession>
<name>A0A087H4H3_ARAAL</name>
<dbReference type="Proteomes" id="UP000029120">
    <property type="component" value="Chromosome 4"/>
</dbReference>
<dbReference type="Gramene" id="KFK37025">
    <property type="protein sequence ID" value="KFK37025"/>
    <property type="gene ID" value="AALP_AA4G202500"/>
</dbReference>
<reference evidence="2" key="1">
    <citation type="journal article" date="2015" name="Nat. Plants">
        <title>Genome expansion of Arabis alpina linked with retrotransposition and reduced symmetric DNA methylation.</title>
        <authorList>
            <person name="Willing E.M."/>
            <person name="Rawat V."/>
            <person name="Mandakova T."/>
            <person name="Maumus F."/>
            <person name="James G.V."/>
            <person name="Nordstroem K.J."/>
            <person name="Becker C."/>
            <person name="Warthmann N."/>
            <person name="Chica C."/>
            <person name="Szarzynska B."/>
            <person name="Zytnicki M."/>
            <person name="Albani M.C."/>
            <person name="Kiefer C."/>
            <person name="Bergonzi S."/>
            <person name="Castaings L."/>
            <person name="Mateos J.L."/>
            <person name="Berns M.C."/>
            <person name="Bujdoso N."/>
            <person name="Piofczyk T."/>
            <person name="de Lorenzo L."/>
            <person name="Barrero-Sicilia C."/>
            <person name="Mateos I."/>
            <person name="Piednoel M."/>
            <person name="Hagmann J."/>
            <person name="Chen-Min-Tao R."/>
            <person name="Iglesias-Fernandez R."/>
            <person name="Schuster S.C."/>
            <person name="Alonso-Blanco C."/>
            <person name="Roudier F."/>
            <person name="Carbonero P."/>
            <person name="Paz-Ares J."/>
            <person name="Davis S.J."/>
            <person name="Pecinka A."/>
            <person name="Quesneville H."/>
            <person name="Colot V."/>
            <person name="Lysak M.A."/>
            <person name="Weigel D."/>
            <person name="Coupland G."/>
            <person name="Schneeberger K."/>
        </authorList>
    </citation>
    <scope>NUCLEOTIDE SEQUENCE [LARGE SCALE GENOMIC DNA]</scope>
    <source>
        <strain evidence="2">cv. Pajares</strain>
    </source>
</reference>
<protein>
    <submittedName>
        <fullName evidence="1">Uncharacterized protein</fullName>
    </submittedName>
</protein>